<feature type="compositionally biased region" description="Polar residues" evidence="7">
    <location>
        <begin position="144"/>
        <end position="187"/>
    </location>
</feature>
<proteinExistence type="inferred from homology"/>
<dbReference type="GO" id="GO:0015031">
    <property type="term" value="P:protein transport"/>
    <property type="evidence" value="ECO:0007669"/>
    <property type="project" value="UniProtKB-KW"/>
</dbReference>
<sequence>MFWNTNTSPAPARVTPLFISRAAHLSSYLNHPVLKPSTRKLSDDTYDTVFQTTNGFALILRIYLPADVNCTPSMTLHGVRATHTWLDIRMKVIGYPQLASDQSWRASNIKLGDAVHAIIQHFQVNPPVIMEITDSNLKRLQESLTGSNIRPGRSSDNNGGLTNNNQYAPQASASEFQRPNDSMQLGNGHSRPTDISVQNDRIKPKVDFEIDDDEVDGLIPPIPSSFPEFDAMPLSEVKRVVENKAFLDLFVEGTSEVTTLRELKQSIETSNVDAAKANLADEEIIVTLSSEVKTLEQDLSSKIQQYRKLDAERLKLTQPPKVKDVIAELLKAKKDALRESDDLAERWIESGGSDVSDFVKKFIDVRQFYHTRAAKAERLEIDPPEGCQQS</sequence>
<evidence type="ECO:0000256" key="3">
    <source>
        <dbReference type="ARBA" id="ARBA00022448"/>
    </source>
</evidence>
<dbReference type="EMBL" id="JALLAZ020001102">
    <property type="protein sequence ID" value="KAL3780680.1"/>
    <property type="molecule type" value="Genomic_DNA"/>
</dbReference>
<feature type="coiled-coil region" evidence="6">
    <location>
        <begin position="292"/>
        <end position="346"/>
    </location>
</feature>
<organism evidence="9 10">
    <name type="scientific">Stephanodiscus triporus</name>
    <dbReference type="NCBI Taxonomy" id="2934178"/>
    <lineage>
        <taxon>Eukaryota</taxon>
        <taxon>Sar</taxon>
        <taxon>Stramenopiles</taxon>
        <taxon>Ochrophyta</taxon>
        <taxon>Bacillariophyta</taxon>
        <taxon>Coscinodiscophyceae</taxon>
        <taxon>Thalassiosirophycidae</taxon>
        <taxon>Stephanodiscales</taxon>
        <taxon>Stephanodiscaceae</taxon>
        <taxon>Stephanodiscus</taxon>
    </lineage>
</organism>
<evidence type="ECO:0000256" key="1">
    <source>
        <dbReference type="ARBA" id="ARBA00004177"/>
    </source>
</evidence>
<reference evidence="9 10" key="1">
    <citation type="submission" date="2024-10" db="EMBL/GenBank/DDBJ databases">
        <title>Updated reference genomes for cyclostephanoid diatoms.</title>
        <authorList>
            <person name="Roberts W.R."/>
            <person name="Alverson A.J."/>
        </authorList>
    </citation>
    <scope>NUCLEOTIDE SEQUENCE [LARGE SCALE GENOMIC DNA]</scope>
    <source>
        <strain evidence="9 10">AJA276-08</strain>
    </source>
</reference>
<keyword evidence="6" id="KW-0175">Coiled coil</keyword>
<comment type="subcellular location">
    <subcellularLocation>
        <location evidence="1">Endosome</location>
    </subcellularLocation>
</comment>
<keyword evidence="3" id="KW-0813">Transport</keyword>
<name>A0ABD3NXU7_9STRA</name>
<comment type="similarity">
    <text evidence="2">Belongs to the VPS37 family.</text>
</comment>
<keyword evidence="4" id="KW-0967">Endosome</keyword>
<evidence type="ECO:0000313" key="10">
    <source>
        <dbReference type="Proteomes" id="UP001530315"/>
    </source>
</evidence>
<evidence type="ECO:0000256" key="7">
    <source>
        <dbReference type="SAM" id="MobiDB-lite"/>
    </source>
</evidence>
<dbReference type="PANTHER" id="PTHR13678">
    <property type="entry name" value="VACUOLAR PROTEIN SORTING-ASSOCIATED PROTEIN 37"/>
    <property type="match status" value="1"/>
</dbReference>
<dbReference type="Pfam" id="PF07200">
    <property type="entry name" value="Mod_r"/>
    <property type="match status" value="1"/>
</dbReference>
<feature type="domain" description="VPS37 C-terminal" evidence="8">
    <location>
        <begin position="232"/>
        <end position="376"/>
    </location>
</feature>
<feature type="region of interest" description="Disordered" evidence="7">
    <location>
        <begin position="144"/>
        <end position="199"/>
    </location>
</feature>
<dbReference type="GO" id="GO:0000813">
    <property type="term" value="C:ESCRT I complex"/>
    <property type="evidence" value="ECO:0007669"/>
    <property type="project" value="UniProtKB-ARBA"/>
</dbReference>
<dbReference type="AlphaFoldDB" id="A0ABD3NXU7"/>
<protein>
    <recommendedName>
        <fullName evidence="8">VPS37 C-terminal domain-containing protein</fullName>
    </recommendedName>
</protein>
<dbReference type="PANTHER" id="PTHR13678:SF2">
    <property type="entry name" value="VACUOLAR PROTEIN SORTING-ASSOCIATED PROTEIN 37A"/>
    <property type="match status" value="1"/>
</dbReference>
<dbReference type="Proteomes" id="UP001530315">
    <property type="component" value="Unassembled WGS sequence"/>
</dbReference>
<dbReference type="InterPro" id="IPR009851">
    <property type="entry name" value="Mod_r"/>
</dbReference>
<evidence type="ECO:0000256" key="2">
    <source>
        <dbReference type="ARBA" id="ARBA00007617"/>
    </source>
</evidence>
<accession>A0ABD3NXU7</accession>
<keyword evidence="5" id="KW-0653">Protein transport</keyword>
<evidence type="ECO:0000256" key="6">
    <source>
        <dbReference type="SAM" id="Coils"/>
    </source>
</evidence>
<evidence type="ECO:0000313" key="9">
    <source>
        <dbReference type="EMBL" id="KAL3780680.1"/>
    </source>
</evidence>
<evidence type="ECO:0000256" key="4">
    <source>
        <dbReference type="ARBA" id="ARBA00022753"/>
    </source>
</evidence>
<evidence type="ECO:0000256" key="5">
    <source>
        <dbReference type="ARBA" id="ARBA00022927"/>
    </source>
</evidence>
<keyword evidence="10" id="KW-1185">Reference proteome</keyword>
<comment type="caution">
    <text evidence="9">The sequence shown here is derived from an EMBL/GenBank/DDBJ whole genome shotgun (WGS) entry which is preliminary data.</text>
</comment>
<evidence type="ECO:0000259" key="8">
    <source>
        <dbReference type="Pfam" id="PF07200"/>
    </source>
</evidence>
<gene>
    <name evidence="9" type="ORF">ACHAW5_003716</name>
</gene>